<reference evidence="3 4" key="1">
    <citation type="journal article" date="2021" name="Comput. Struct. Biotechnol. J.">
        <title>De novo genome assembly of the potent medicinal plant Rehmannia glutinosa using nanopore technology.</title>
        <authorList>
            <person name="Ma L."/>
            <person name="Dong C."/>
            <person name="Song C."/>
            <person name="Wang X."/>
            <person name="Zheng X."/>
            <person name="Niu Y."/>
            <person name="Chen S."/>
            <person name="Feng W."/>
        </authorList>
    </citation>
    <scope>NUCLEOTIDE SEQUENCE [LARGE SCALE GENOMIC DNA]</scope>
    <source>
        <strain evidence="3">DH-2019</strain>
    </source>
</reference>
<dbReference type="Pfam" id="PF11961">
    <property type="entry name" value="DUF3475"/>
    <property type="match status" value="1"/>
</dbReference>
<evidence type="ECO:0000313" key="4">
    <source>
        <dbReference type="Proteomes" id="UP001318860"/>
    </source>
</evidence>
<dbReference type="PANTHER" id="PTHR31371">
    <property type="entry name" value="BNAC09G50660D PROTEIN"/>
    <property type="match status" value="1"/>
</dbReference>
<feature type="domain" description="DUF3475" evidence="2">
    <location>
        <begin position="12"/>
        <end position="68"/>
    </location>
</feature>
<evidence type="ECO:0008006" key="5">
    <source>
        <dbReference type="Google" id="ProtNLM"/>
    </source>
</evidence>
<evidence type="ECO:0000259" key="1">
    <source>
        <dbReference type="Pfam" id="PF05003"/>
    </source>
</evidence>
<organism evidence="3 4">
    <name type="scientific">Rehmannia glutinosa</name>
    <name type="common">Chinese foxglove</name>
    <dbReference type="NCBI Taxonomy" id="99300"/>
    <lineage>
        <taxon>Eukaryota</taxon>
        <taxon>Viridiplantae</taxon>
        <taxon>Streptophyta</taxon>
        <taxon>Embryophyta</taxon>
        <taxon>Tracheophyta</taxon>
        <taxon>Spermatophyta</taxon>
        <taxon>Magnoliopsida</taxon>
        <taxon>eudicotyledons</taxon>
        <taxon>Gunneridae</taxon>
        <taxon>Pentapetalae</taxon>
        <taxon>asterids</taxon>
        <taxon>lamiids</taxon>
        <taxon>Lamiales</taxon>
        <taxon>Orobanchaceae</taxon>
        <taxon>Rehmannieae</taxon>
        <taxon>Rehmannia</taxon>
    </lineage>
</organism>
<dbReference type="Pfam" id="PF05003">
    <property type="entry name" value="DUF668"/>
    <property type="match status" value="1"/>
</dbReference>
<dbReference type="EMBL" id="JABTTQ020002055">
    <property type="protein sequence ID" value="KAK6126280.1"/>
    <property type="molecule type" value="Genomic_DNA"/>
</dbReference>
<comment type="caution">
    <text evidence="3">The sequence shown here is derived from an EMBL/GenBank/DDBJ whole genome shotgun (WGS) entry which is preliminary data.</text>
</comment>
<feature type="domain" description="DUF668" evidence="1">
    <location>
        <begin position="312"/>
        <end position="404"/>
    </location>
</feature>
<evidence type="ECO:0000313" key="3">
    <source>
        <dbReference type="EMBL" id="KAK6126280.1"/>
    </source>
</evidence>
<evidence type="ECO:0000259" key="2">
    <source>
        <dbReference type="Pfam" id="PF11961"/>
    </source>
</evidence>
<name>A0ABR0UW07_REHGL</name>
<dbReference type="PANTHER" id="PTHR31371:SF4">
    <property type="entry name" value="DUF668 DOMAIN-CONTAINING PROTEIN"/>
    <property type="match status" value="1"/>
</dbReference>
<gene>
    <name evidence="3" type="ORF">DH2020_039985</name>
</gene>
<sequence length="488" mass="56564">MSREPERPVLGIMAFEISRLMSKVVNLWQCLADRQIVRLREEITNSVGIHKLVSEDDDYLMGLALAEITENLRDVAKSVVMLGKKCKDPKYHNLERIFNDVGEIYPKWCNWRYSPKKMEKKVKKMERFVGATEQLHQELEVLAELEQSLRRMRASSDVKLLEFQQKVMWQRQEVKNLRETSPWVKTYDYILRLLLRSIFTIIERKKYVCGTKQSGNFVESSVYEQRNSDCIIRSSSLRQTLVYPSETNTFRYAIPLGRSFSSLTKSKNTKSHYRSQSSIFSGKQNPVKDSRLFPILCNSKSPPTMSFFKDSTLGGAGLAVHYANVIILIEKLASSPNLISLDARDDLYSMLPATIRSDLRAKLKTFSRNLALSVYGDAAFAAEWRLAVERILEWLSPLAHNMVRWQSEWNFERWRLSFGSNVHLVQTLHFANQVETEAAIVELLVGLNYLSRFGREINQKPCRGSSCSRAYDMFPRDNMYYKMIDHAL</sequence>
<dbReference type="InterPro" id="IPR007700">
    <property type="entry name" value="DUF668"/>
</dbReference>
<protein>
    <recommendedName>
        <fullName evidence="5">DUF668 domain-containing protein</fullName>
    </recommendedName>
</protein>
<dbReference type="Proteomes" id="UP001318860">
    <property type="component" value="Unassembled WGS sequence"/>
</dbReference>
<proteinExistence type="predicted"/>
<dbReference type="InterPro" id="IPR021864">
    <property type="entry name" value="DUF3475"/>
</dbReference>
<accession>A0ABR0UW07</accession>
<keyword evidence="4" id="KW-1185">Reference proteome</keyword>